<dbReference type="Proteomes" id="UP001501455">
    <property type="component" value="Unassembled WGS sequence"/>
</dbReference>
<feature type="compositionally biased region" description="Low complexity" evidence="1">
    <location>
        <begin position="36"/>
        <end position="49"/>
    </location>
</feature>
<reference evidence="3" key="1">
    <citation type="journal article" date="2019" name="Int. J. Syst. Evol. Microbiol.">
        <title>The Global Catalogue of Microorganisms (GCM) 10K type strain sequencing project: providing services to taxonomists for standard genome sequencing and annotation.</title>
        <authorList>
            <consortium name="The Broad Institute Genomics Platform"/>
            <consortium name="The Broad Institute Genome Sequencing Center for Infectious Disease"/>
            <person name="Wu L."/>
            <person name="Ma J."/>
        </authorList>
    </citation>
    <scope>NUCLEOTIDE SEQUENCE [LARGE SCALE GENOMIC DNA]</scope>
    <source>
        <strain evidence="3">JCM 4816</strain>
    </source>
</reference>
<proteinExistence type="predicted"/>
<evidence type="ECO:0000256" key="1">
    <source>
        <dbReference type="SAM" id="MobiDB-lite"/>
    </source>
</evidence>
<evidence type="ECO:0000313" key="3">
    <source>
        <dbReference type="Proteomes" id="UP001501455"/>
    </source>
</evidence>
<organism evidence="2 3">
    <name type="scientific">Streptomyces prasinosporus</name>
    <dbReference type="NCBI Taxonomy" id="68256"/>
    <lineage>
        <taxon>Bacteria</taxon>
        <taxon>Bacillati</taxon>
        <taxon>Actinomycetota</taxon>
        <taxon>Actinomycetes</taxon>
        <taxon>Kitasatosporales</taxon>
        <taxon>Streptomycetaceae</taxon>
        <taxon>Streptomyces</taxon>
        <taxon>Streptomyces albogriseolus group</taxon>
    </lineage>
</organism>
<comment type="caution">
    <text evidence="2">The sequence shown here is derived from an EMBL/GenBank/DDBJ whole genome shotgun (WGS) entry which is preliminary data.</text>
</comment>
<feature type="compositionally biased region" description="Low complexity" evidence="1">
    <location>
        <begin position="1"/>
        <end position="11"/>
    </location>
</feature>
<feature type="compositionally biased region" description="Basic and acidic residues" evidence="1">
    <location>
        <begin position="16"/>
        <end position="29"/>
    </location>
</feature>
<gene>
    <name evidence="2" type="ORF">GCM10019016_134470</name>
</gene>
<sequence>MAAADRPAPVRRGVRRVREEVTSHGEDARGGGPQGAAVALAEEPAAAPQ</sequence>
<evidence type="ECO:0000313" key="2">
    <source>
        <dbReference type="EMBL" id="GAA3506332.1"/>
    </source>
</evidence>
<accession>A0ABP6UEY6</accession>
<keyword evidence="3" id="KW-1185">Reference proteome</keyword>
<protein>
    <submittedName>
        <fullName evidence="2">Uncharacterized protein</fullName>
    </submittedName>
</protein>
<feature type="region of interest" description="Disordered" evidence="1">
    <location>
        <begin position="1"/>
        <end position="49"/>
    </location>
</feature>
<name>A0ABP6UEY6_9ACTN</name>
<dbReference type="EMBL" id="BAAAXF010000090">
    <property type="protein sequence ID" value="GAA3506332.1"/>
    <property type="molecule type" value="Genomic_DNA"/>
</dbReference>